<comment type="caution">
    <text evidence="1">The sequence shown here is derived from an EMBL/GenBank/DDBJ whole genome shotgun (WGS) entry which is preliminary data.</text>
</comment>
<accession>A0A316EP38</accession>
<dbReference type="AlphaFoldDB" id="A0A316EP38"/>
<organism evidence="1 2">
    <name type="scientific">Actinoplanes xinjiangensis</name>
    <dbReference type="NCBI Taxonomy" id="512350"/>
    <lineage>
        <taxon>Bacteria</taxon>
        <taxon>Bacillati</taxon>
        <taxon>Actinomycetota</taxon>
        <taxon>Actinomycetes</taxon>
        <taxon>Micromonosporales</taxon>
        <taxon>Micromonosporaceae</taxon>
        <taxon>Actinoplanes</taxon>
    </lineage>
</organism>
<gene>
    <name evidence="1" type="ORF">BC793_13047</name>
</gene>
<keyword evidence="2" id="KW-1185">Reference proteome</keyword>
<proteinExistence type="predicted"/>
<reference evidence="1 2" key="1">
    <citation type="submission" date="2018-05" db="EMBL/GenBank/DDBJ databases">
        <title>Genomic Encyclopedia of Archaeal and Bacterial Type Strains, Phase II (KMG-II): from individual species to whole genera.</title>
        <authorList>
            <person name="Goeker M."/>
        </authorList>
    </citation>
    <scope>NUCLEOTIDE SEQUENCE [LARGE SCALE GENOMIC DNA]</scope>
    <source>
        <strain evidence="1 2">DSM 45184</strain>
    </source>
</reference>
<dbReference type="RefSeq" id="WP_109601931.1">
    <property type="nucleotide sequence ID" value="NZ_BONA01000111.1"/>
</dbReference>
<dbReference type="Proteomes" id="UP000245697">
    <property type="component" value="Unassembled WGS sequence"/>
</dbReference>
<name>A0A316EP38_9ACTN</name>
<evidence type="ECO:0000313" key="2">
    <source>
        <dbReference type="Proteomes" id="UP000245697"/>
    </source>
</evidence>
<dbReference type="OrthoDB" id="275232at2"/>
<dbReference type="EMBL" id="QGGR01000030">
    <property type="protein sequence ID" value="PWK32437.1"/>
    <property type="molecule type" value="Genomic_DNA"/>
</dbReference>
<sequence length="293" mass="31274">MVDHDDAVARAHRALLGLAGRVPDEALAAARFRLAEGVLPDLRESVVTPCSFAASTDPGGPALLDLSAGDLDPVDRAAADAAAGEPAARALWRAWRIPMPAAPPVRVYVLEAGADEATLPRLTATVMTALRDVGLTAPQVETYRIGVDPPPYQHAARGASALIWTRGERPPLRLARVFDRGGAAGVGFDPGHERLSGAEKDRVAAYLEGGEPVLVTTRSATDVVSPERGTVVPLSFRTDGRWIWTETVTYYLREYSLAPDRELLGHIRANEYAAVDVDAAAEHRALALLLTRA</sequence>
<protein>
    <submittedName>
        <fullName evidence="1">Uncharacterized protein</fullName>
    </submittedName>
</protein>
<evidence type="ECO:0000313" key="1">
    <source>
        <dbReference type="EMBL" id="PWK32437.1"/>
    </source>
</evidence>